<name>A0ABV6DJA8_9BACL</name>
<proteinExistence type="predicted"/>
<dbReference type="InterPro" id="IPR011990">
    <property type="entry name" value="TPR-like_helical_dom_sf"/>
</dbReference>
<feature type="repeat" description="TPR" evidence="1">
    <location>
        <begin position="341"/>
        <end position="374"/>
    </location>
</feature>
<gene>
    <name evidence="3" type="ORF">ACFFK0_09590</name>
</gene>
<accession>A0ABV6DJA8</accession>
<dbReference type="SUPFAM" id="SSF53448">
    <property type="entry name" value="Nucleotide-diphospho-sugar transferases"/>
    <property type="match status" value="1"/>
</dbReference>
<evidence type="ECO:0000313" key="4">
    <source>
        <dbReference type="Proteomes" id="UP001589776"/>
    </source>
</evidence>
<comment type="caution">
    <text evidence="3">The sequence shown here is derived from an EMBL/GenBank/DDBJ whole genome shotgun (WGS) entry which is preliminary data.</text>
</comment>
<dbReference type="Gene3D" id="3.90.550.10">
    <property type="entry name" value="Spore Coat Polysaccharide Biosynthesis Protein SpsA, Chain A"/>
    <property type="match status" value="1"/>
</dbReference>
<dbReference type="InterPro" id="IPR001173">
    <property type="entry name" value="Glyco_trans_2-like"/>
</dbReference>
<dbReference type="CDD" id="cd02511">
    <property type="entry name" value="Beta4Glucosyltransferase"/>
    <property type="match status" value="1"/>
</dbReference>
<keyword evidence="3" id="KW-0808">Transferase</keyword>
<dbReference type="InterPro" id="IPR029044">
    <property type="entry name" value="Nucleotide-diphossugar_trans"/>
</dbReference>
<keyword evidence="3" id="KW-0328">Glycosyltransferase</keyword>
<dbReference type="SUPFAM" id="SSF48452">
    <property type="entry name" value="TPR-like"/>
    <property type="match status" value="1"/>
</dbReference>
<dbReference type="PROSITE" id="PS50005">
    <property type="entry name" value="TPR"/>
    <property type="match status" value="2"/>
</dbReference>
<dbReference type="EC" id="2.4.-.-" evidence="3"/>
<dbReference type="EMBL" id="JBHLWN010000031">
    <property type="protein sequence ID" value="MFC0212716.1"/>
    <property type="molecule type" value="Genomic_DNA"/>
</dbReference>
<organism evidence="3 4">
    <name type="scientific">Paenibacillus chartarius</name>
    <dbReference type="NCBI Taxonomy" id="747481"/>
    <lineage>
        <taxon>Bacteria</taxon>
        <taxon>Bacillati</taxon>
        <taxon>Bacillota</taxon>
        <taxon>Bacilli</taxon>
        <taxon>Bacillales</taxon>
        <taxon>Paenibacillaceae</taxon>
        <taxon>Paenibacillus</taxon>
    </lineage>
</organism>
<dbReference type="PANTHER" id="PTHR43630:SF2">
    <property type="entry name" value="GLYCOSYLTRANSFERASE"/>
    <property type="match status" value="1"/>
</dbReference>
<dbReference type="GO" id="GO:0016757">
    <property type="term" value="F:glycosyltransferase activity"/>
    <property type="evidence" value="ECO:0007669"/>
    <property type="project" value="UniProtKB-KW"/>
</dbReference>
<evidence type="ECO:0000313" key="3">
    <source>
        <dbReference type="EMBL" id="MFC0212716.1"/>
    </source>
</evidence>
<dbReference type="Gene3D" id="1.25.40.10">
    <property type="entry name" value="Tetratricopeptide repeat domain"/>
    <property type="match status" value="2"/>
</dbReference>
<feature type="repeat" description="TPR" evidence="1">
    <location>
        <begin position="34"/>
        <end position="67"/>
    </location>
</feature>
<keyword evidence="1" id="KW-0802">TPR repeat</keyword>
<sequence length="477" mass="54459">MSAIEILIGLLQSGRHAEAEAQAAAALRQQPLQAQLWVLLGQALQSRGSGAAAAAAYERAWLLDPQATWVAEAQESLRPVPQGSRRPDIEELLRCKPVTVTAGIIARDEERSIRRCIESLLNAVDDIVLVDCESQDRTVEIAREYAKVRVVSAVWQNDFAALRNAGLAAMNTDWVLWVDADEHLHPADIAAVREAAGLFDELKAPPVLYIWQVNEKQGAVHHEFSQTRMFPLNRNLRYYGRVHEQVIALGKGMFASEAYRQPVRIRLLHDGYEPEMMQRKGKIRRNLDLLRMMVEEEPDNPGWWLYYARESLADGAKDEALRGLHEAEKHAGRQPHFARRLDVYMLQAKLYTEREELDAAERACRKALELEPHYPDAQYYLALLQMKRARQLHREAEKLLRGAKKGFEQYRGTVSPDHEIRRWRADASLAEVAKAAGKFGDAHRIFTHLAETYPDVKPKLEKPLERIREQLVKIEDK</sequence>
<keyword evidence="4" id="KW-1185">Reference proteome</keyword>
<protein>
    <submittedName>
        <fullName evidence="3">Glycosyltransferase</fullName>
        <ecNumber evidence="3">2.4.-.-</ecNumber>
    </submittedName>
</protein>
<feature type="domain" description="Glycosyltransferase 2-like" evidence="2">
    <location>
        <begin position="104"/>
        <end position="194"/>
    </location>
</feature>
<dbReference type="PANTHER" id="PTHR43630">
    <property type="entry name" value="POLY-BETA-1,6-N-ACETYL-D-GLUCOSAMINE SYNTHASE"/>
    <property type="match status" value="1"/>
</dbReference>
<evidence type="ECO:0000256" key="1">
    <source>
        <dbReference type="PROSITE-ProRule" id="PRU00339"/>
    </source>
</evidence>
<dbReference type="Proteomes" id="UP001589776">
    <property type="component" value="Unassembled WGS sequence"/>
</dbReference>
<evidence type="ECO:0000259" key="2">
    <source>
        <dbReference type="Pfam" id="PF00535"/>
    </source>
</evidence>
<dbReference type="SMART" id="SM00028">
    <property type="entry name" value="TPR"/>
    <property type="match status" value="2"/>
</dbReference>
<dbReference type="RefSeq" id="WP_377469918.1">
    <property type="nucleotide sequence ID" value="NZ_JBHLWN010000031.1"/>
</dbReference>
<dbReference type="InterPro" id="IPR019734">
    <property type="entry name" value="TPR_rpt"/>
</dbReference>
<dbReference type="Pfam" id="PF00535">
    <property type="entry name" value="Glycos_transf_2"/>
    <property type="match status" value="1"/>
</dbReference>
<reference evidence="3 4" key="1">
    <citation type="submission" date="2024-09" db="EMBL/GenBank/DDBJ databases">
        <authorList>
            <person name="Sun Q."/>
            <person name="Mori K."/>
        </authorList>
    </citation>
    <scope>NUCLEOTIDE SEQUENCE [LARGE SCALE GENOMIC DNA]</scope>
    <source>
        <strain evidence="3 4">CCM 7759</strain>
    </source>
</reference>